<accession>A0A0H1R8D6</accession>
<organism evidence="2 3">
    <name type="scientific">Microvirga vignae</name>
    <dbReference type="NCBI Taxonomy" id="1225564"/>
    <lineage>
        <taxon>Bacteria</taxon>
        <taxon>Pseudomonadati</taxon>
        <taxon>Pseudomonadota</taxon>
        <taxon>Alphaproteobacteria</taxon>
        <taxon>Hyphomicrobiales</taxon>
        <taxon>Methylobacteriaceae</taxon>
        <taxon>Microvirga</taxon>
    </lineage>
</organism>
<dbReference type="InterPro" id="IPR007539">
    <property type="entry name" value="DUF551"/>
</dbReference>
<dbReference type="Proteomes" id="UP000035489">
    <property type="component" value="Unassembled WGS sequence"/>
</dbReference>
<protein>
    <recommendedName>
        <fullName evidence="1">DUF551 domain-containing protein</fullName>
    </recommendedName>
</protein>
<gene>
    <name evidence="2" type="ORF">AA309_20305</name>
</gene>
<dbReference type="RefSeq" id="WP_047190837.1">
    <property type="nucleotide sequence ID" value="NZ_LCYG01000055.1"/>
</dbReference>
<comment type="caution">
    <text evidence="2">The sequence shown here is derived from an EMBL/GenBank/DDBJ whole genome shotgun (WGS) entry which is preliminary data.</text>
</comment>
<dbReference type="EMBL" id="LCYG01000055">
    <property type="protein sequence ID" value="KLK91438.1"/>
    <property type="molecule type" value="Genomic_DNA"/>
</dbReference>
<name>A0A0H1R8D6_9HYPH</name>
<evidence type="ECO:0000313" key="2">
    <source>
        <dbReference type="EMBL" id="KLK91438.1"/>
    </source>
</evidence>
<reference evidence="2 3" key="1">
    <citation type="submission" date="2015-05" db="EMBL/GenBank/DDBJ databases">
        <title>Draft genome sequence of Microvirga vignae strain BR3299, a novel nitrogen fixing bacteria isolated from Brazil semi-aired region.</title>
        <authorList>
            <person name="Zilli J.E."/>
            <person name="Passos S.R."/>
            <person name="Leite J."/>
            <person name="Baldani J.I."/>
            <person name="Xavier G.R."/>
            <person name="Rumjaneck N.G."/>
            <person name="Simoes-Araujo J.L."/>
        </authorList>
    </citation>
    <scope>NUCLEOTIDE SEQUENCE [LARGE SCALE GENOMIC DNA]</scope>
    <source>
        <strain evidence="2 3">BR3299</strain>
    </source>
</reference>
<sequence>MTKWIDVNDRLPGEQGQDSEDVLCFLNGHCGLTDFQARDGGGWGIRLGFYDAGKGQFRCGGQITWEVTHWMTLPAPPDSTS</sequence>
<evidence type="ECO:0000313" key="3">
    <source>
        <dbReference type="Proteomes" id="UP000035489"/>
    </source>
</evidence>
<keyword evidence="3" id="KW-1185">Reference proteome</keyword>
<dbReference type="AlphaFoldDB" id="A0A0H1R8D6"/>
<dbReference type="Pfam" id="PF04448">
    <property type="entry name" value="DUF551"/>
    <property type="match status" value="1"/>
</dbReference>
<dbReference type="PATRIC" id="fig|1225564.3.peg.5378"/>
<proteinExistence type="predicted"/>
<dbReference type="OrthoDB" id="8781925at2"/>
<evidence type="ECO:0000259" key="1">
    <source>
        <dbReference type="Pfam" id="PF04448"/>
    </source>
</evidence>
<feature type="domain" description="DUF551" evidence="1">
    <location>
        <begin position="3"/>
        <end position="77"/>
    </location>
</feature>